<dbReference type="EMBL" id="JBHSKM010000024">
    <property type="protein sequence ID" value="MFC5218086.1"/>
    <property type="molecule type" value="Genomic_DNA"/>
</dbReference>
<evidence type="ECO:0008006" key="4">
    <source>
        <dbReference type="Google" id="ProtNLM"/>
    </source>
</evidence>
<evidence type="ECO:0000313" key="2">
    <source>
        <dbReference type="EMBL" id="MFC5218086.1"/>
    </source>
</evidence>
<name>A0ABW0CQG2_STRCD</name>
<keyword evidence="3" id="KW-1185">Reference proteome</keyword>
<dbReference type="RefSeq" id="WP_380860200.1">
    <property type="nucleotide sequence ID" value="NZ_JBHSKM010000024.1"/>
</dbReference>
<organism evidence="2 3">
    <name type="scientific">Streptomyces coerulescens</name>
    <dbReference type="NCBI Taxonomy" id="29304"/>
    <lineage>
        <taxon>Bacteria</taxon>
        <taxon>Bacillati</taxon>
        <taxon>Actinomycetota</taxon>
        <taxon>Actinomycetes</taxon>
        <taxon>Kitasatosporales</taxon>
        <taxon>Streptomycetaceae</taxon>
        <taxon>Streptomyces</taxon>
    </lineage>
</organism>
<dbReference type="PANTHER" id="PTHR35569:SF1">
    <property type="entry name" value="CYANAMIDE HYDRATASE DDI2-RELATED"/>
    <property type="match status" value="1"/>
</dbReference>
<comment type="caution">
    <text evidence="2">The sequence shown here is derived from an EMBL/GenBank/DDBJ whole genome shotgun (WGS) entry which is preliminary data.</text>
</comment>
<feature type="region of interest" description="Disordered" evidence="1">
    <location>
        <begin position="1"/>
        <end position="51"/>
    </location>
</feature>
<dbReference type="Gene3D" id="1.10.3210.10">
    <property type="entry name" value="Hypothetical protein af1432"/>
    <property type="match status" value="1"/>
</dbReference>
<evidence type="ECO:0000256" key="1">
    <source>
        <dbReference type="SAM" id="MobiDB-lite"/>
    </source>
</evidence>
<dbReference type="Proteomes" id="UP001596263">
    <property type="component" value="Unassembled WGS sequence"/>
</dbReference>
<sequence>MSANPHGISAHPHGSSAHPHGSSAHPHDMPAQPYDLRDPGPDEGATAPRTWRPLLAEPSVAGLLGDRLVTAALRELRRLVPQPVALHSLRTFLLADAYAQTRGIHYDRAGLFVATAFHDTGLTGGGGAPRGGFPGRSAALLDRFLAGHGVDDARRAALTRAVREHMRPRPARNAGPEARLLHFGAWLDVTGRGDRRLPGERGRLAALAPTPWFALSFSARIAACGLRRALPGRPAV</sequence>
<dbReference type="SUPFAM" id="SSF109604">
    <property type="entry name" value="HD-domain/PDEase-like"/>
    <property type="match status" value="1"/>
</dbReference>
<reference evidence="3" key="1">
    <citation type="journal article" date="2019" name="Int. J. Syst. Evol. Microbiol.">
        <title>The Global Catalogue of Microorganisms (GCM) 10K type strain sequencing project: providing services to taxonomists for standard genome sequencing and annotation.</title>
        <authorList>
            <consortium name="The Broad Institute Genomics Platform"/>
            <consortium name="The Broad Institute Genome Sequencing Center for Infectious Disease"/>
            <person name="Wu L."/>
            <person name="Ma J."/>
        </authorList>
    </citation>
    <scope>NUCLEOTIDE SEQUENCE [LARGE SCALE GENOMIC DNA]</scope>
    <source>
        <strain evidence="3">KCTC 42586</strain>
    </source>
</reference>
<protein>
    <recommendedName>
        <fullName evidence="4">HD domain-containing protein</fullName>
    </recommendedName>
</protein>
<proteinExistence type="predicted"/>
<dbReference type="PANTHER" id="PTHR35569">
    <property type="entry name" value="CYANAMIDE HYDRATASE DDI2-RELATED"/>
    <property type="match status" value="1"/>
</dbReference>
<accession>A0ABW0CQG2</accession>
<evidence type="ECO:0000313" key="3">
    <source>
        <dbReference type="Proteomes" id="UP001596263"/>
    </source>
</evidence>
<feature type="compositionally biased region" description="Low complexity" evidence="1">
    <location>
        <begin position="1"/>
        <end position="24"/>
    </location>
</feature>
<gene>
    <name evidence="2" type="ORF">ACFPQ9_30045</name>
</gene>